<evidence type="ECO:0000256" key="1">
    <source>
        <dbReference type="SAM" id="Phobius"/>
    </source>
</evidence>
<dbReference type="EMBL" id="HBHW01037687">
    <property type="protein sequence ID" value="CAE0060912.1"/>
    <property type="molecule type" value="Transcribed_RNA"/>
</dbReference>
<organism evidence="2">
    <name type="scientific">Rhodosorus marinus</name>
    <dbReference type="NCBI Taxonomy" id="101924"/>
    <lineage>
        <taxon>Eukaryota</taxon>
        <taxon>Rhodophyta</taxon>
        <taxon>Stylonematophyceae</taxon>
        <taxon>Stylonematales</taxon>
        <taxon>Stylonemataceae</taxon>
        <taxon>Rhodosorus</taxon>
    </lineage>
</organism>
<gene>
    <name evidence="2" type="ORF">RMAR00112_LOCUS28978</name>
</gene>
<dbReference type="AlphaFoldDB" id="A0A7S3ELX1"/>
<feature type="transmembrane region" description="Helical" evidence="1">
    <location>
        <begin position="42"/>
        <end position="61"/>
    </location>
</feature>
<name>A0A7S3ELX1_9RHOD</name>
<keyword evidence="1" id="KW-0812">Transmembrane</keyword>
<protein>
    <submittedName>
        <fullName evidence="2">Uncharacterized protein</fullName>
    </submittedName>
</protein>
<sequence length="138" mass="15801">MRKTQESNRAMYIGDRPQCINIVNAIRQCEDRGMGNTACQRSNSFSVSVALCFLGLCWGFGHTTFPKRMPSSYEDVNIFLYPTPPSTCHMKRTFSLTAQIQELGLPQKLQLTEKVLKLELRLMIIFKYLVPLSVTYVK</sequence>
<keyword evidence="1" id="KW-1133">Transmembrane helix</keyword>
<keyword evidence="1" id="KW-0472">Membrane</keyword>
<reference evidence="2" key="1">
    <citation type="submission" date="2021-01" db="EMBL/GenBank/DDBJ databases">
        <authorList>
            <person name="Corre E."/>
            <person name="Pelletier E."/>
            <person name="Niang G."/>
            <person name="Scheremetjew M."/>
            <person name="Finn R."/>
            <person name="Kale V."/>
            <person name="Holt S."/>
            <person name="Cochrane G."/>
            <person name="Meng A."/>
            <person name="Brown T."/>
            <person name="Cohen L."/>
        </authorList>
    </citation>
    <scope>NUCLEOTIDE SEQUENCE</scope>
    <source>
        <strain evidence="2">CCMP 769</strain>
    </source>
</reference>
<accession>A0A7S3ELX1</accession>
<proteinExistence type="predicted"/>
<evidence type="ECO:0000313" key="2">
    <source>
        <dbReference type="EMBL" id="CAE0060912.1"/>
    </source>
</evidence>